<feature type="compositionally biased region" description="Acidic residues" evidence="1">
    <location>
        <begin position="47"/>
        <end position="56"/>
    </location>
</feature>
<protein>
    <submittedName>
        <fullName evidence="2">Uncharacterized protein</fullName>
    </submittedName>
</protein>
<dbReference type="HOGENOM" id="CLU_2223645_0_0_1"/>
<feature type="region of interest" description="Disordered" evidence="1">
    <location>
        <begin position="1"/>
        <end position="106"/>
    </location>
</feature>
<accession>A0A067QG99</accession>
<evidence type="ECO:0000313" key="3">
    <source>
        <dbReference type="Proteomes" id="UP000027265"/>
    </source>
</evidence>
<dbReference type="Proteomes" id="UP000027265">
    <property type="component" value="Unassembled WGS sequence"/>
</dbReference>
<gene>
    <name evidence="2" type="ORF">JAAARDRAFT_188470</name>
</gene>
<organism evidence="2 3">
    <name type="scientific">Jaapia argillacea MUCL 33604</name>
    <dbReference type="NCBI Taxonomy" id="933084"/>
    <lineage>
        <taxon>Eukaryota</taxon>
        <taxon>Fungi</taxon>
        <taxon>Dikarya</taxon>
        <taxon>Basidiomycota</taxon>
        <taxon>Agaricomycotina</taxon>
        <taxon>Agaricomycetes</taxon>
        <taxon>Agaricomycetidae</taxon>
        <taxon>Jaapiales</taxon>
        <taxon>Jaapiaceae</taxon>
        <taxon>Jaapia</taxon>
    </lineage>
</organism>
<proteinExistence type="predicted"/>
<evidence type="ECO:0000313" key="2">
    <source>
        <dbReference type="EMBL" id="KDQ65225.1"/>
    </source>
</evidence>
<dbReference type="EMBL" id="KL197709">
    <property type="protein sequence ID" value="KDQ65225.1"/>
    <property type="molecule type" value="Genomic_DNA"/>
</dbReference>
<dbReference type="AlphaFoldDB" id="A0A067QG99"/>
<sequence length="106" mass="11611">MLEKNREAEEEDGREEEMLDETLDDWGFEGSGRSLEGGEREMGLEGEGMEGGDDLGDSGNSWEGSDGGGYGADGADEEMLREGHSKPEAGPFRQFSAFRRMWKTPG</sequence>
<feature type="compositionally biased region" description="Basic and acidic residues" evidence="1">
    <location>
        <begin position="78"/>
        <end position="87"/>
    </location>
</feature>
<name>A0A067QG99_9AGAM</name>
<evidence type="ECO:0000256" key="1">
    <source>
        <dbReference type="SAM" id="MobiDB-lite"/>
    </source>
</evidence>
<feature type="compositionally biased region" description="Acidic residues" evidence="1">
    <location>
        <begin position="8"/>
        <end position="27"/>
    </location>
</feature>
<keyword evidence="3" id="KW-1185">Reference proteome</keyword>
<dbReference type="InParanoid" id="A0A067QG99"/>
<reference evidence="3" key="1">
    <citation type="journal article" date="2014" name="Proc. Natl. Acad. Sci. U.S.A.">
        <title>Extensive sampling of basidiomycete genomes demonstrates inadequacy of the white-rot/brown-rot paradigm for wood decay fungi.</title>
        <authorList>
            <person name="Riley R."/>
            <person name="Salamov A.A."/>
            <person name="Brown D.W."/>
            <person name="Nagy L.G."/>
            <person name="Floudas D."/>
            <person name="Held B.W."/>
            <person name="Levasseur A."/>
            <person name="Lombard V."/>
            <person name="Morin E."/>
            <person name="Otillar R."/>
            <person name="Lindquist E.A."/>
            <person name="Sun H."/>
            <person name="LaButti K.M."/>
            <person name="Schmutz J."/>
            <person name="Jabbour D."/>
            <person name="Luo H."/>
            <person name="Baker S.E."/>
            <person name="Pisabarro A.G."/>
            <person name="Walton J.D."/>
            <person name="Blanchette R.A."/>
            <person name="Henrissat B."/>
            <person name="Martin F."/>
            <person name="Cullen D."/>
            <person name="Hibbett D.S."/>
            <person name="Grigoriev I.V."/>
        </authorList>
    </citation>
    <scope>NUCLEOTIDE SEQUENCE [LARGE SCALE GENOMIC DNA]</scope>
    <source>
        <strain evidence="3">MUCL 33604</strain>
    </source>
</reference>